<evidence type="ECO:0000256" key="4">
    <source>
        <dbReference type="ARBA" id="ARBA00023237"/>
    </source>
</evidence>
<dbReference type="NCBIfam" id="TIGR03302">
    <property type="entry name" value="OM_YfiO"/>
    <property type="match status" value="1"/>
</dbReference>
<evidence type="ECO:0000256" key="1">
    <source>
        <dbReference type="ARBA" id="ARBA00022729"/>
    </source>
</evidence>
<accession>A0AAP3XT12</accession>
<sequence length="276" mass="31532">MDVAFRVDRDRATGSRLAATALALGLLLAGCSGNDKSDYVERPVDELYNEAQDLLVDGSARSAAEAFEEVERQHPYSQWATRAQIMAAYAYYEANEYDQAIGAAERFLDLHPGSEDAAYAQYLIGVSYYEQISDVRRDQAMTENALEAFTELVRRYPDTDYARDARLKIDLTRDHLAGKEMEIGRYYERKQEYVAAINRFREVIERYQTTTHVPEALHRLVESYLALGLREEARDAAAVLGYNFPGNVWYERSYALLDDQSLSPQRSEGSWLSRIF</sequence>
<keyword evidence="7" id="KW-0802">TPR repeat</keyword>
<evidence type="ECO:0000259" key="8">
    <source>
        <dbReference type="Pfam" id="PF13525"/>
    </source>
</evidence>
<dbReference type="PROSITE" id="PS50005">
    <property type="entry name" value="TPR"/>
    <property type="match status" value="1"/>
</dbReference>
<comment type="similarity">
    <text evidence="6">Belongs to the BamD family.</text>
</comment>
<dbReference type="CDD" id="cd15830">
    <property type="entry name" value="BamD"/>
    <property type="match status" value="1"/>
</dbReference>
<dbReference type="GO" id="GO:0043165">
    <property type="term" value="P:Gram-negative-bacterium-type cell outer membrane assembly"/>
    <property type="evidence" value="ECO:0007669"/>
    <property type="project" value="UniProtKB-UniRule"/>
</dbReference>
<keyword evidence="5 6" id="KW-0449">Lipoprotein</keyword>
<dbReference type="Pfam" id="PF13525">
    <property type="entry name" value="YfiO"/>
    <property type="match status" value="1"/>
</dbReference>
<proteinExistence type="inferred from homology"/>
<dbReference type="PROSITE" id="PS51257">
    <property type="entry name" value="PROKAR_LIPOPROTEIN"/>
    <property type="match status" value="1"/>
</dbReference>
<dbReference type="PANTHER" id="PTHR37423">
    <property type="entry name" value="SOLUBLE LYTIC MUREIN TRANSGLYCOSYLASE-RELATED"/>
    <property type="match status" value="1"/>
</dbReference>
<feature type="domain" description="Outer membrane lipoprotein BamD-like" evidence="8">
    <location>
        <begin position="43"/>
        <end position="236"/>
    </location>
</feature>
<dbReference type="AlphaFoldDB" id="A0AAP3XT12"/>
<comment type="caution">
    <text evidence="9">The sequence shown here is derived from an EMBL/GenBank/DDBJ whole genome shotgun (WGS) entry which is preliminary data.</text>
</comment>
<comment type="subcellular location">
    <subcellularLocation>
        <location evidence="6">Cell outer membrane</location>
        <topology evidence="6">Lipid-anchor</topology>
    </subcellularLocation>
</comment>
<gene>
    <name evidence="6" type="primary">bamD</name>
    <name evidence="9" type="ORF">PZ740_14040</name>
</gene>
<dbReference type="HAMAP" id="MF_00922">
    <property type="entry name" value="OM_assembly_BamD"/>
    <property type="match status" value="1"/>
</dbReference>
<evidence type="ECO:0000256" key="6">
    <source>
        <dbReference type="HAMAP-Rule" id="MF_00922"/>
    </source>
</evidence>
<dbReference type="GO" id="GO:0051205">
    <property type="term" value="P:protein insertion into membrane"/>
    <property type="evidence" value="ECO:0007669"/>
    <property type="project" value="UniProtKB-UniRule"/>
</dbReference>
<evidence type="ECO:0000313" key="10">
    <source>
        <dbReference type="Proteomes" id="UP001301140"/>
    </source>
</evidence>
<dbReference type="Gene3D" id="1.25.40.10">
    <property type="entry name" value="Tetratricopeptide repeat domain"/>
    <property type="match status" value="1"/>
</dbReference>
<evidence type="ECO:0000256" key="3">
    <source>
        <dbReference type="ARBA" id="ARBA00023139"/>
    </source>
</evidence>
<keyword evidence="2 6" id="KW-0472">Membrane</keyword>
<evidence type="ECO:0000313" key="9">
    <source>
        <dbReference type="EMBL" id="MDF1587504.1"/>
    </source>
</evidence>
<comment type="subunit">
    <text evidence="6">Part of the Bam complex.</text>
</comment>
<keyword evidence="4 6" id="KW-0998">Cell outer membrane</keyword>
<reference evidence="9 10" key="1">
    <citation type="submission" date="2023-03" db="EMBL/GenBank/DDBJ databases">
        <title>YIM 152171 draft genome.</title>
        <authorList>
            <person name="Yang Z."/>
        </authorList>
    </citation>
    <scope>NUCLEOTIDE SEQUENCE [LARGE SCALE GENOMIC DNA]</scope>
    <source>
        <strain evidence="9 10">YIM 152171</strain>
    </source>
</reference>
<dbReference type="GO" id="GO:1990063">
    <property type="term" value="C:Bam protein complex"/>
    <property type="evidence" value="ECO:0007669"/>
    <property type="project" value="TreeGrafter"/>
</dbReference>
<protein>
    <recommendedName>
        <fullName evidence="6">Outer membrane protein assembly factor BamD</fullName>
    </recommendedName>
</protein>
<comment type="function">
    <text evidence="6">Part of the outer membrane protein assembly complex, which is involved in assembly and insertion of beta-barrel proteins into the outer membrane.</text>
</comment>
<evidence type="ECO:0000256" key="7">
    <source>
        <dbReference type="PROSITE-ProRule" id="PRU00339"/>
    </source>
</evidence>
<dbReference type="InterPro" id="IPR019734">
    <property type="entry name" value="TPR_rpt"/>
</dbReference>
<organism evidence="9 10">
    <name type="scientific">Marinimicrococcus flavescens</name>
    <dbReference type="NCBI Taxonomy" id="3031815"/>
    <lineage>
        <taxon>Bacteria</taxon>
        <taxon>Pseudomonadati</taxon>
        <taxon>Pseudomonadota</taxon>
        <taxon>Alphaproteobacteria</taxon>
        <taxon>Geminicoccales</taxon>
        <taxon>Geminicoccaceae</taxon>
        <taxon>Marinimicrococcus</taxon>
    </lineage>
</organism>
<keyword evidence="3 6" id="KW-0564">Palmitate</keyword>
<name>A0AAP3XT12_9PROT</name>
<dbReference type="Proteomes" id="UP001301140">
    <property type="component" value="Unassembled WGS sequence"/>
</dbReference>
<evidence type="ECO:0000256" key="5">
    <source>
        <dbReference type="ARBA" id="ARBA00023288"/>
    </source>
</evidence>
<dbReference type="InterPro" id="IPR011990">
    <property type="entry name" value="TPR-like_helical_dom_sf"/>
</dbReference>
<dbReference type="PANTHER" id="PTHR37423:SF1">
    <property type="entry name" value="OUTER MEMBRANE PROTEIN ASSEMBLY FACTOR BAMD"/>
    <property type="match status" value="1"/>
</dbReference>
<feature type="repeat" description="TPR" evidence="7">
    <location>
        <begin position="81"/>
        <end position="114"/>
    </location>
</feature>
<dbReference type="EMBL" id="JARGEQ010000135">
    <property type="protein sequence ID" value="MDF1587504.1"/>
    <property type="molecule type" value="Genomic_DNA"/>
</dbReference>
<dbReference type="InterPro" id="IPR039565">
    <property type="entry name" value="BamD-like"/>
</dbReference>
<keyword evidence="10" id="KW-1185">Reference proteome</keyword>
<dbReference type="SUPFAM" id="SSF48452">
    <property type="entry name" value="TPR-like"/>
    <property type="match status" value="1"/>
</dbReference>
<dbReference type="RefSeq" id="WP_327789928.1">
    <property type="nucleotide sequence ID" value="NZ_JARGEQ010000135.1"/>
</dbReference>
<dbReference type="InterPro" id="IPR017689">
    <property type="entry name" value="BamD"/>
</dbReference>
<keyword evidence="1 6" id="KW-0732">Signal</keyword>
<evidence type="ECO:0000256" key="2">
    <source>
        <dbReference type="ARBA" id="ARBA00023136"/>
    </source>
</evidence>